<protein>
    <submittedName>
        <fullName evidence="2">Condensin-2 complex subunit G2</fullName>
    </submittedName>
</protein>
<dbReference type="RefSeq" id="XP_007950763.1">
    <property type="nucleotide sequence ID" value="XM_007952572.2"/>
</dbReference>
<reference evidence="2" key="1">
    <citation type="submission" date="2025-08" db="UniProtKB">
        <authorList>
            <consortium name="RefSeq"/>
        </authorList>
    </citation>
    <scope>IDENTIFICATION</scope>
</reference>
<dbReference type="PANTHER" id="PTHR16199:SF4">
    <property type="entry name" value="CONDENSIN-2 COMPLEX SUBUNIT G2"/>
    <property type="match status" value="1"/>
</dbReference>
<dbReference type="AlphaFoldDB" id="A0A8B7AS21"/>
<sequence>MEKREAFVQAVSKEFVEDFLQFVQLHKDTSDPFNLNELLDELSRKQKKELWQRLKNLLTDVLLESPVDAWQIVEIKDEDDMEIEHDSKMKKNIEIIHAVTSVIITSISVINENANYEALLECAAILNGILYALPESEQKLRNSIQDLCVTWWEKGLSAKEDMGKTAFIMLLRKSLETKTGADICRLWRIHEALYCFDYDLEESGEIKDMLLQCFINVSYIKKEEGRRFLSSLFSWNINFIKMIHGTIKNQLQGLQKSLMIHVAEIYFRAWKKASGKILETIENGCIQDFMYHGINLQRKSPVHSKVREVLRYFHCQKKVRQGVEEMLYRLYKPILWRGLKARNSEVRSNAALLFVEAFPIRDPNFNTVEMDSEIQKQFEELYSLLEDPYPVVRSTGILGVCKIASTYWELMPPTILIDLLKKVTEELAFDTSSAEVRCSVFKCLPILLDNKLSHPLLEQLLPTLKYSLHDNSEKVRVAFVDMLLKVKAVRAAKFWKICPMEHILVRLETDSRPVTRRLVNLIFNSFLPVNQPEEVWCERCVTLIQMNHAAARRFYQYAHEYTSCTNIAKLIHVIRRCLNACIHKAIREYQEEDEEREKENASVLERTLSVNDVASMAGLLETIVILWKSINKSMENNKEAKIYTINKFVAVLPQYLKVFTDDRCKTPLFMLMSFVPASAVLPFSCGVISTLRNQEEGAVDKNYCTLLDCLCSWGQVGHILELIYDWLPEEQTQSKSNSPSRRKVQIHDTRPIKPELALLYIEYLLTHSKNRECLLSAPQKKLNHLLKALDTSKADLESILQSSDEKPRNFNQATALQAFGLHCRLSIHLQHKFCSEEKIYLSTLEDTGFWLENKVLSFIQDQEEEYLKLHRVIYQQIIQTYLTVCKDVVMVGLGDYKFQIQLLQQSLRIMQTAKGFFYVSLLLGILKEITGSSLIQTRNLNEEVITLFDTIQKVFQNMFECIARGFKKQPEEGLRLLYSVQTPLHEFITTVQSRHMDTPVHRGVLSTLIAAPVVEISHKLRKASDIKELTPPECLTDLPPFSRCLIGIIIKTSNVARSFLDELKACVTSDDIEGIVCLTAVVHIILVINKGKHKSSKIKEVGAIVQRKLKTFMEITLQEDKLDKRVSVGIDPKVGKEKNVDTDSKLRELKLQEEIVKHKLEIEPSEVMEEKLYPSLDPFLSQAKPFLNPVLSQTVSAATVPASTCSPPPFNLFPPSGKQVNCSSSTVPPLSPIQAMVQKARAMNEDIPLELKHIFPLTEYIDQHTNQLM</sequence>
<dbReference type="InterPro" id="IPR011989">
    <property type="entry name" value="ARM-like"/>
</dbReference>
<evidence type="ECO:0000313" key="1">
    <source>
        <dbReference type="Proteomes" id="UP000694850"/>
    </source>
</evidence>
<name>A0A8B7AS21_ORYAF</name>
<dbReference type="GO" id="GO:0005634">
    <property type="term" value="C:nucleus"/>
    <property type="evidence" value="ECO:0007669"/>
    <property type="project" value="InterPro"/>
</dbReference>
<dbReference type="Gene3D" id="1.25.10.10">
    <property type="entry name" value="Leucine-rich Repeat Variant"/>
    <property type="match status" value="1"/>
</dbReference>
<dbReference type="PANTHER" id="PTHR16199">
    <property type="entry name" value="CONDENSIN-2 COMPLEX SUBUNIT G2"/>
    <property type="match status" value="1"/>
</dbReference>
<dbReference type="InterPro" id="IPR024741">
    <property type="entry name" value="Condensin2_G2"/>
</dbReference>
<gene>
    <name evidence="2" type="primary">NCAPG2</name>
</gene>
<proteinExistence type="predicted"/>
<accession>A0A8B7AS21</accession>
<dbReference type="GeneID" id="103207050"/>
<dbReference type="GO" id="GO:0000796">
    <property type="term" value="C:condensin complex"/>
    <property type="evidence" value="ECO:0007669"/>
    <property type="project" value="TreeGrafter"/>
</dbReference>
<keyword evidence="1" id="KW-1185">Reference proteome</keyword>
<organism evidence="1 2">
    <name type="scientific">Orycteropus afer afer</name>
    <dbReference type="NCBI Taxonomy" id="1230840"/>
    <lineage>
        <taxon>Eukaryota</taxon>
        <taxon>Metazoa</taxon>
        <taxon>Chordata</taxon>
        <taxon>Craniata</taxon>
        <taxon>Vertebrata</taxon>
        <taxon>Euteleostomi</taxon>
        <taxon>Mammalia</taxon>
        <taxon>Eutheria</taxon>
        <taxon>Afrotheria</taxon>
        <taxon>Tubulidentata</taxon>
        <taxon>Orycteropodidae</taxon>
        <taxon>Orycteropus</taxon>
    </lineage>
</organism>
<dbReference type="InterPro" id="IPR016024">
    <property type="entry name" value="ARM-type_fold"/>
</dbReference>
<dbReference type="Pfam" id="PF12422">
    <property type="entry name" value="Condensin2nSMC"/>
    <property type="match status" value="1"/>
</dbReference>
<dbReference type="OrthoDB" id="10062843at2759"/>
<evidence type="ECO:0000313" key="2">
    <source>
        <dbReference type="RefSeq" id="XP_007950763.1"/>
    </source>
</evidence>
<dbReference type="SUPFAM" id="SSF48371">
    <property type="entry name" value="ARM repeat"/>
    <property type="match status" value="1"/>
</dbReference>
<dbReference type="Proteomes" id="UP000694850">
    <property type="component" value="Unplaced"/>
</dbReference>
<dbReference type="CTD" id="54892"/>
<dbReference type="GO" id="GO:0000070">
    <property type="term" value="P:mitotic sister chromatid segregation"/>
    <property type="evidence" value="ECO:0007669"/>
    <property type="project" value="TreeGrafter"/>
</dbReference>